<reference evidence="2" key="1">
    <citation type="submission" date="2016-08" db="EMBL/GenBank/DDBJ databases">
        <title>Complete Genome Seqeunce of Paenibacillus sp. BIHB 4019 from tea rhizoplane.</title>
        <authorList>
            <person name="Thakur R."/>
            <person name="Swarnkar M.K."/>
            <person name="Gulati A."/>
        </authorList>
    </citation>
    <scope>NUCLEOTIDE SEQUENCE [LARGE SCALE GENOMIC DNA]</scope>
    <source>
        <strain evidence="2">BIHB4019</strain>
    </source>
</reference>
<dbReference type="AlphaFoldDB" id="A0A1B2DCN2"/>
<keyword evidence="2" id="KW-0808">Transferase</keyword>
<name>A0A1B2DCN2_9BACL</name>
<dbReference type="RefSeq" id="WP_099516865.1">
    <property type="nucleotide sequence ID" value="NZ_CP016808.1"/>
</dbReference>
<dbReference type="InterPro" id="IPR051531">
    <property type="entry name" value="N-acetyltransferase"/>
</dbReference>
<evidence type="ECO:0000313" key="2">
    <source>
        <dbReference type="EMBL" id="ANY65466.1"/>
    </source>
</evidence>
<dbReference type="PROSITE" id="PS51186">
    <property type="entry name" value="GNAT"/>
    <property type="match status" value="1"/>
</dbReference>
<dbReference type="InterPro" id="IPR000182">
    <property type="entry name" value="GNAT_dom"/>
</dbReference>
<gene>
    <name evidence="2" type="ORF">BBD42_02545</name>
</gene>
<proteinExistence type="predicted"/>
<dbReference type="PANTHER" id="PTHR43792:SF9">
    <property type="entry name" value="RIBOSOMAL-PROTEIN-ALANINE ACETYLTRANSFERASE"/>
    <property type="match status" value="1"/>
</dbReference>
<organism evidence="2">
    <name type="scientific">Paenibacillus sp. BIHB 4019</name>
    <dbReference type="NCBI Taxonomy" id="1870819"/>
    <lineage>
        <taxon>Bacteria</taxon>
        <taxon>Bacillati</taxon>
        <taxon>Bacillota</taxon>
        <taxon>Bacilli</taxon>
        <taxon>Bacillales</taxon>
        <taxon>Paenibacillaceae</taxon>
        <taxon>Paenibacillus</taxon>
    </lineage>
</organism>
<dbReference type="Gene3D" id="3.40.630.30">
    <property type="match status" value="1"/>
</dbReference>
<feature type="domain" description="N-acetyltransferase" evidence="1">
    <location>
        <begin position="21"/>
        <end position="196"/>
    </location>
</feature>
<dbReference type="EMBL" id="CP016808">
    <property type="protein sequence ID" value="ANY65466.1"/>
    <property type="molecule type" value="Genomic_DNA"/>
</dbReference>
<dbReference type="GO" id="GO:0005737">
    <property type="term" value="C:cytoplasm"/>
    <property type="evidence" value="ECO:0007669"/>
    <property type="project" value="TreeGrafter"/>
</dbReference>
<dbReference type="SUPFAM" id="SSF55729">
    <property type="entry name" value="Acyl-CoA N-acyltransferases (Nat)"/>
    <property type="match status" value="1"/>
</dbReference>
<protein>
    <submittedName>
        <fullName evidence="2">GNAT family N-acetyltransferase</fullName>
    </submittedName>
</protein>
<accession>A0A1B2DCN2</accession>
<sequence>MDTNTRSVPEENAFTIDCKDVILREFLATDLDHFHSLTWQPEIHEYLPGWNVSKEQRKDWFINYEIPENKQFFNTVSKGEDIGDLRLRLGIILKETGEFIGWCCSGMKDELPPPNREIMYAISKDHRGRGYTTQASQGMTNYLFESTNVEVLSAIALIDNIPSNRVIDKCGFNFQSMIEIDNEKYNYYKLEKKDWAGNLTTFRPLPHNSNTL</sequence>
<dbReference type="GO" id="GO:0008999">
    <property type="term" value="F:protein-N-terminal-alanine acetyltransferase activity"/>
    <property type="evidence" value="ECO:0007669"/>
    <property type="project" value="TreeGrafter"/>
</dbReference>
<dbReference type="PANTHER" id="PTHR43792">
    <property type="entry name" value="GNAT FAMILY, PUTATIVE (AFU_ORTHOLOGUE AFUA_3G00765)-RELATED-RELATED"/>
    <property type="match status" value="1"/>
</dbReference>
<evidence type="ECO:0000259" key="1">
    <source>
        <dbReference type="PROSITE" id="PS51186"/>
    </source>
</evidence>
<dbReference type="Pfam" id="PF13302">
    <property type="entry name" value="Acetyltransf_3"/>
    <property type="match status" value="1"/>
</dbReference>
<dbReference type="InterPro" id="IPR016181">
    <property type="entry name" value="Acyl_CoA_acyltransferase"/>
</dbReference>